<protein>
    <submittedName>
        <fullName evidence="1">Uncharacterized protein</fullName>
    </submittedName>
</protein>
<dbReference type="Proteomes" id="UP001152888">
    <property type="component" value="Unassembled WGS sequence"/>
</dbReference>
<reference evidence="1" key="1">
    <citation type="submission" date="2022-03" db="EMBL/GenBank/DDBJ databases">
        <authorList>
            <person name="Sayadi A."/>
        </authorList>
    </citation>
    <scope>NUCLEOTIDE SEQUENCE</scope>
</reference>
<proteinExistence type="predicted"/>
<evidence type="ECO:0000313" key="2">
    <source>
        <dbReference type="Proteomes" id="UP001152888"/>
    </source>
</evidence>
<organism evidence="1 2">
    <name type="scientific">Acanthoscelides obtectus</name>
    <name type="common">Bean weevil</name>
    <name type="synonym">Bruchus obtectus</name>
    <dbReference type="NCBI Taxonomy" id="200917"/>
    <lineage>
        <taxon>Eukaryota</taxon>
        <taxon>Metazoa</taxon>
        <taxon>Ecdysozoa</taxon>
        <taxon>Arthropoda</taxon>
        <taxon>Hexapoda</taxon>
        <taxon>Insecta</taxon>
        <taxon>Pterygota</taxon>
        <taxon>Neoptera</taxon>
        <taxon>Endopterygota</taxon>
        <taxon>Coleoptera</taxon>
        <taxon>Polyphaga</taxon>
        <taxon>Cucujiformia</taxon>
        <taxon>Chrysomeloidea</taxon>
        <taxon>Chrysomelidae</taxon>
        <taxon>Bruchinae</taxon>
        <taxon>Bruchini</taxon>
        <taxon>Acanthoscelides</taxon>
    </lineage>
</organism>
<name>A0A9P0K912_ACAOB</name>
<comment type="caution">
    <text evidence="1">The sequence shown here is derived from an EMBL/GenBank/DDBJ whole genome shotgun (WGS) entry which is preliminary data.</text>
</comment>
<evidence type="ECO:0000313" key="1">
    <source>
        <dbReference type="EMBL" id="CAH1969045.1"/>
    </source>
</evidence>
<keyword evidence="2" id="KW-1185">Reference proteome</keyword>
<gene>
    <name evidence="1" type="ORF">ACAOBT_LOCUS8191</name>
</gene>
<dbReference type="AlphaFoldDB" id="A0A9P0K912"/>
<dbReference type="EMBL" id="CAKOFQ010006759">
    <property type="protein sequence ID" value="CAH1969045.1"/>
    <property type="molecule type" value="Genomic_DNA"/>
</dbReference>
<sequence>MRIVNYIKSKQWFEQSVIYFTLRGFRF</sequence>
<accession>A0A9P0K912</accession>